<gene>
    <name evidence="2" type="primary">LOC111083658</name>
</gene>
<sequence>MLLNKYNFVTSLKQHSDSSHNKKVQKDIEDALLGVYGNNFKRAVIESCDPKNDKIECDILLMFGSTEYPDRLNTNQTCFSSDDTELCLIPPKVVVEKKILEKVAFKEVTEVCSHKSFCTSPKVCEMNNEKFHCKCPKEYFTVESKDYADIGVDDICNGEYYLNCFVPMNLKFIQDPANIILE</sequence>
<dbReference type="RefSeq" id="XP_022236010.1">
    <property type="nucleotide sequence ID" value="XM_022380302.1"/>
</dbReference>
<evidence type="ECO:0000313" key="2">
    <source>
        <dbReference type="RefSeq" id="XP_022236010.1"/>
    </source>
</evidence>
<accession>A0ABM1RXA5</accession>
<protein>
    <submittedName>
        <fullName evidence="2">Uncharacterized protein LOC111083658</fullName>
    </submittedName>
</protein>
<dbReference type="GeneID" id="111083658"/>
<organism evidence="1 2">
    <name type="scientific">Limulus polyphemus</name>
    <name type="common">Atlantic horseshoe crab</name>
    <dbReference type="NCBI Taxonomy" id="6850"/>
    <lineage>
        <taxon>Eukaryota</taxon>
        <taxon>Metazoa</taxon>
        <taxon>Ecdysozoa</taxon>
        <taxon>Arthropoda</taxon>
        <taxon>Chelicerata</taxon>
        <taxon>Merostomata</taxon>
        <taxon>Xiphosura</taxon>
        <taxon>Limulidae</taxon>
        <taxon>Limulus</taxon>
    </lineage>
</organism>
<dbReference type="Proteomes" id="UP000694941">
    <property type="component" value="Unplaced"/>
</dbReference>
<name>A0ABM1RXA5_LIMPO</name>
<reference evidence="2" key="1">
    <citation type="submission" date="2025-08" db="UniProtKB">
        <authorList>
            <consortium name="RefSeq"/>
        </authorList>
    </citation>
    <scope>IDENTIFICATION</scope>
    <source>
        <tissue evidence="2">Muscle</tissue>
    </source>
</reference>
<proteinExistence type="predicted"/>
<evidence type="ECO:0000313" key="1">
    <source>
        <dbReference type="Proteomes" id="UP000694941"/>
    </source>
</evidence>
<keyword evidence="1" id="KW-1185">Reference proteome</keyword>